<dbReference type="RefSeq" id="WP_141633309.1">
    <property type="nucleotide sequence ID" value="NZ_VIGB01000003.1"/>
</dbReference>
<dbReference type="SMART" id="SM00823">
    <property type="entry name" value="PKS_PP"/>
    <property type="match status" value="1"/>
</dbReference>
<keyword evidence="1" id="KW-0596">Phosphopantetheine</keyword>
<dbReference type="GO" id="GO:0031177">
    <property type="term" value="F:phosphopantetheine binding"/>
    <property type="evidence" value="ECO:0007669"/>
    <property type="project" value="InterPro"/>
</dbReference>
<dbReference type="InterPro" id="IPR014031">
    <property type="entry name" value="Ketoacyl_synth_C"/>
</dbReference>
<dbReference type="InterPro" id="IPR036736">
    <property type="entry name" value="ACP-like_sf"/>
</dbReference>
<evidence type="ECO:0000259" key="8">
    <source>
        <dbReference type="PROSITE" id="PS50075"/>
    </source>
</evidence>
<evidence type="ECO:0000256" key="4">
    <source>
        <dbReference type="ARBA" id="ARBA00022832"/>
    </source>
</evidence>
<dbReference type="CDD" id="cd00833">
    <property type="entry name" value="PKS"/>
    <property type="match status" value="1"/>
</dbReference>
<feature type="domain" description="Carrier" evidence="8">
    <location>
        <begin position="612"/>
        <end position="689"/>
    </location>
</feature>
<keyword evidence="2" id="KW-0597">Phosphoprotein</keyword>
<dbReference type="EMBL" id="VIGB01000003">
    <property type="protein sequence ID" value="TQF02618.1"/>
    <property type="molecule type" value="Genomic_DNA"/>
</dbReference>
<dbReference type="SMART" id="SM01294">
    <property type="entry name" value="PKS_PP_betabranch"/>
    <property type="match status" value="1"/>
</dbReference>
<protein>
    <submittedName>
        <fullName evidence="10">Uncharacterized protein</fullName>
    </submittedName>
</protein>
<dbReference type="OrthoDB" id="9778690at2"/>
<dbReference type="PROSITE" id="PS00606">
    <property type="entry name" value="KS3_1"/>
    <property type="match status" value="1"/>
</dbReference>
<accession>A0A540W0T2</accession>
<dbReference type="SUPFAM" id="SSF53901">
    <property type="entry name" value="Thiolase-like"/>
    <property type="match status" value="1"/>
</dbReference>
<feature type="domain" description="Ketosynthase family 3 (KS3)" evidence="9">
    <location>
        <begin position="10"/>
        <end position="439"/>
    </location>
</feature>
<dbReference type="PROSITE" id="PS00012">
    <property type="entry name" value="PHOSPHOPANTETHEINE"/>
    <property type="match status" value="1"/>
</dbReference>
<dbReference type="GO" id="GO:0006633">
    <property type="term" value="P:fatty acid biosynthetic process"/>
    <property type="evidence" value="ECO:0007669"/>
    <property type="project" value="InterPro"/>
</dbReference>
<dbReference type="AlphaFoldDB" id="A0A540W0T2"/>
<dbReference type="Pfam" id="PF00109">
    <property type="entry name" value="ketoacyl-synt"/>
    <property type="match status" value="1"/>
</dbReference>
<dbReference type="GO" id="GO:0004315">
    <property type="term" value="F:3-oxoacyl-[acyl-carrier-protein] synthase activity"/>
    <property type="evidence" value="ECO:0007669"/>
    <property type="project" value="InterPro"/>
</dbReference>
<dbReference type="FunFam" id="3.40.47.10:FF:000042">
    <property type="entry name" value="Polyketide synthase Pks13"/>
    <property type="match status" value="1"/>
</dbReference>
<dbReference type="PROSITE" id="PS50075">
    <property type="entry name" value="CARRIER"/>
    <property type="match status" value="1"/>
</dbReference>
<dbReference type="InterPro" id="IPR020841">
    <property type="entry name" value="PKS_Beta-ketoAc_synthase_dom"/>
</dbReference>
<dbReference type="SMART" id="SM00825">
    <property type="entry name" value="PKS_KS"/>
    <property type="match status" value="1"/>
</dbReference>
<name>A0A540W0T2_9ACTN</name>
<evidence type="ECO:0000256" key="2">
    <source>
        <dbReference type="ARBA" id="ARBA00022553"/>
    </source>
</evidence>
<dbReference type="GO" id="GO:0017000">
    <property type="term" value="P:antibiotic biosynthetic process"/>
    <property type="evidence" value="ECO:0007669"/>
    <property type="project" value="UniProtKB-ARBA"/>
</dbReference>
<dbReference type="PANTHER" id="PTHR43775">
    <property type="entry name" value="FATTY ACID SYNTHASE"/>
    <property type="match status" value="1"/>
</dbReference>
<dbReference type="Gene3D" id="1.10.1240.100">
    <property type="match status" value="1"/>
</dbReference>
<reference evidence="10 11" key="1">
    <citation type="submission" date="2019-06" db="EMBL/GenBank/DDBJ databases">
        <title>Description of Kitasatospora acidophila sp. nov. isolated from pine grove soil, and reclassification of Streptomyces novaecaesareae to Kitasatospora novaeceasareae comb. nov.</title>
        <authorList>
            <person name="Kim M.J."/>
        </authorList>
    </citation>
    <scope>NUCLEOTIDE SEQUENCE [LARGE SCALE GENOMIC DNA]</scope>
    <source>
        <strain evidence="10 11">MMS16-CNU292</strain>
    </source>
</reference>
<dbReference type="InterPro" id="IPR050091">
    <property type="entry name" value="PKS_NRPS_Biosynth_Enz"/>
</dbReference>
<dbReference type="Pfam" id="PF02801">
    <property type="entry name" value="Ketoacyl-synt_C"/>
    <property type="match status" value="1"/>
</dbReference>
<keyword evidence="7" id="KW-0012">Acyltransferase</keyword>
<evidence type="ECO:0000256" key="5">
    <source>
        <dbReference type="ARBA" id="ARBA00023098"/>
    </source>
</evidence>
<dbReference type="Pfam" id="PF00550">
    <property type="entry name" value="PP-binding"/>
    <property type="match status" value="1"/>
</dbReference>
<dbReference type="Pfam" id="PF22621">
    <property type="entry name" value="CurL-like_PKS_C"/>
    <property type="match status" value="1"/>
</dbReference>
<evidence type="ECO:0000259" key="9">
    <source>
        <dbReference type="PROSITE" id="PS52004"/>
    </source>
</evidence>
<dbReference type="InterPro" id="IPR018201">
    <property type="entry name" value="Ketoacyl_synth_AS"/>
</dbReference>
<keyword evidence="4" id="KW-0276">Fatty acid metabolism</keyword>
<keyword evidence="5" id="KW-0443">Lipid metabolism</keyword>
<dbReference type="Gene3D" id="3.40.47.10">
    <property type="match status" value="1"/>
</dbReference>
<sequence>MSTTEYDNTDTHLAIVGLACRFPGAATPEEYWDNLVAGRDCVRPFTAEELAEWGHDPAVLDDPRQVPMHGIVDGIGEFDADFFQFSTRDATLLNPQHRLFLECAWEALERAGYDPRAVPGTVGVYAGAGRNGYPMLVQAQAERFPGVDDLALAISNEPEHLATRVSYKLGLTGPSMAVLTACSSSLVAVHEAGRALLAGDCDLALAGGVTLRLPRSGYRYLEGGTMSPDGRCRTFSADAKGIVGGDGAGVVVLRRLQDALEDGDHIHAVIRGSAVNNDGHERAGFTAPSVAGQSEVIQLAHLAAEVEPGAISFVEAHGTGTPVGDPIEVTALAQAFRAGSGDRLPAGSVLLGSVKTNIGHTDTAAGVAGLIKTALALQHRIVPPTLHFTAPNPAIDFTATPFTVNTDARDWATTAGEPRRAGVSSFGIGGTNAHVVLEEAPTVPHVPDQRAQLLVLSARTPAALAAASRRLAEHLRQQPQLPLAEVAWTLQTGRHAFAHRRYLVCASVAEAVAMLDCEVTSAEPNAQLDELLDRLEQAPEAERPAMLDTVGRHWQQGTAVDWARLHGTARRLRVPLPTYPFERRELLVRPEPFIGHQTTPGQAQAPAALVSGTITERLSVLFAKVLGDDASGDGSALADRDFFELGGDSLTAVQLISLVEDEFGVAPELEAVFDYPTVPELANVIAELLDTLHATGEAL</sequence>
<evidence type="ECO:0000313" key="10">
    <source>
        <dbReference type="EMBL" id="TQF02618.1"/>
    </source>
</evidence>
<dbReference type="SUPFAM" id="SSF47336">
    <property type="entry name" value="ACP-like"/>
    <property type="match status" value="1"/>
</dbReference>
<gene>
    <name evidence="10" type="ORF">E6W39_10525</name>
</gene>
<evidence type="ECO:0000256" key="7">
    <source>
        <dbReference type="ARBA" id="ARBA00023315"/>
    </source>
</evidence>
<keyword evidence="11" id="KW-1185">Reference proteome</keyword>
<dbReference type="InterPro" id="IPR020806">
    <property type="entry name" value="PKS_PP-bd"/>
</dbReference>
<dbReference type="InterPro" id="IPR014030">
    <property type="entry name" value="Ketoacyl_synth_N"/>
</dbReference>
<keyword evidence="6" id="KW-0511">Multifunctional enzyme</keyword>
<dbReference type="GO" id="GO:0004312">
    <property type="term" value="F:fatty acid synthase activity"/>
    <property type="evidence" value="ECO:0007669"/>
    <property type="project" value="TreeGrafter"/>
</dbReference>
<dbReference type="InterPro" id="IPR006162">
    <property type="entry name" value="Ppantetheine_attach_site"/>
</dbReference>
<organism evidence="10 11">
    <name type="scientific">Kitasatospora acidiphila</name>
    <dbReference type="NCBI Taxonomy" id="2567942"/>
    <lineage>
        <taxon>Bacteria</taxon>
        <taxon>Bacillati</taxon>
        <taxon>Actinomycetota</taxon>
        <taxon>Actinomycetes</taxon>
        <taxon>Kitasatosporales</taxon>
        <taxon>Streptomycetaceae</taxon>
        <taxon>Kitasatospora</taxon>
    </lineage>
</organism>
<evidence type="ECO:0000256" key="3">
    <source>
        <dbReference type="ARBA" id="ARBA00022679"/>
    </source>
</evidence>
<dbReference type="InterPro" id="IPR016039">
    <property type="entry name" value="Thiolase-like"/>
</dbReference>
<evidence type="ECO:0000256" key="1">
    <source>
        <dbReference type="ARBA" id="ARBA00022450"/>
    </source>
</evidence>
<evidence type="ECO:0000313" key="11">
    <source>
        <dbReference type="Proteomes" id="UP000319103"/>
    </source>
</evidence>
<dbReference type="Gene3D" id="1.10.1200.10">
    <property type="entry name" value="ACP-like"/>
    <property type="match status" value="1"/>
</dbReference>
<comment type="caution">
    <text evidence="10">The sequence shown here is derived from an EMBL/GenBank/DDBJ whole genome shotgun (WGS) entry which is preliminary data.</text>
</comment>
<proteinExistence type="predicted"/>
<dbReference type="PANTHER" id="PTHR43775:SF51">
    <property type="entry name" value="INACTIVE PHENOLPHTHIOCEROL SYNTHESIS POLYKETIDE SYNTHASE TYPE I PKS1-RELATED"/>
    <property type="match status" value="1"/>
</dbReference>
<evidence type="ECO:0000256" key="6">
    <source>
        <dbReference type="ARBA" id="ARBA00023268"/>
    </source>
</evidence>
<keyword evidence="3" id="KW-0808">Transferase</keyword>
<dbReference type="Proteomes" id="UP000319103">
    <property type="component" value="Unassembled WGS sequence"/>
</dbReference>
<dbReference type="PROSITE" id="PS52004">
    <property type="entry name" value="KS3_2"/>
    <property type="match status" value="1"/>
</dbReference>
<dbReference type="InterPro" id="IPR009081">
    <property type="entry name" value="PP-bd_ACP"/>
</dbReference>